<accession>A0A0G0LB88</accession>
<gene>
    <name evidence="2" type="ORF">UT11_C0037G0006</name>
</gene>
<sequence length="129" mass="14741">MKKSTPLKTRSKKLRFLVDESTGIKVSLFLTSQGFDSISATEKFLGFEDLDLLKIAEAEKRIIVTNDKDFGDLIFYQKLNSFGVILLRLKNESSINKIRLIDALLINYPDKIMGNFIVITEDTVRIRPI</sequence>
<dbReference type="AlphaFoldDB" id="A0A0G0LB88"/>
<name>A0A0G0LB88_9BACT</name>
<evidence type="ECO:0000313" key="2">
    <source>
        <dbReference type="EMBL" id="KKQ88267.1"/>
    </source>
</evidence>
<proteinExistence type="predicted"/>
<dbReference type="Proteomes" id="UP000033934">
    <property type="component" value="Unassembled WGS sequence"/>
</dbReference>
<evidence type="ECO:0000259" key="1">
    <source>
        <dbReference type="Pfam" id="PF18480"/>
    </source>
</evidence>
<organism evidence="2 3">
    <name type="scientific">Berkelbacteria bacterium GW2011_GWA2_38_9</name>
    <dbReference type="NCBI Taxonomy" id="1618334"/>
    <lineage>
        <taxon>Bacteria</taxon>
        <taxon>Candidatus Berkelbacteria</taxon>
    </lineage>
</organism>
<comment type="caution">
    <text evidence="2">The sequence shown here is derived from an EMBL/GenBank/DDBJ whole genome shotgun (WGS) entry which is preliminary data.</text>
</comment>
<reference evidence="2 3" key="1">
    <citation type="journal article" date="2015" name="Nature">
        <title>rRNA introns, odd ribosomes, and small enigmatic genomes across a large radiation of phyla.</title>
        <authorList>
            <person name="Brown C.T."/>
            <person name="Hug L.A."/>
            <person name="Thomas B.C."/>
            <person name="Sharon I."/>
            <person name="Castelle C.J."/>
            <person name="Singh A."/>
            <person name="Wilkins M.J."/>
            <person name="Williams K.H."/>
            <person name="Banfield J.F."/>
        </authorList>
    </citation>
    <scope>NUCLEOTIDE SEQUENCE [LARGE SCALE GENOMIC DNA]</scope>
</reference>
<evidence type="ECO:0000313" key="3">
    <source>
        <dbReference type="Proteomes" id="UP000033934"/>
    </source>
</evidence>
<protein>
    <recommendedName>
        <fullName evidence="1">DUF5615 domain-containing protein</fullName>
    </recommendedName>
</protein>
<dbReference type="InterPro" id="IPR041049">
    <property type="entry name" value="DUF5615"/>
</dbReference>
<dbReference type="EMBL" id="LBVO01000037">
    <property type="protein sequence ID" value="KKQ88267.1"/>
    <property type="molecule type" value="Genomic_DNA"/>
</dbReference>
<feature type="domain" description="DUF5615" evidence="1">
    <location>
        <begin position="15"/>
        <end position="120"/>
    </location>
</feature>
<dbReference type="Pfam" id="PF18480">
    <property type="entry name" value="DUF5615"/>
    <property type="match status" value="1"/>
</dbReference>